<protein>
    <recommendedName>
        <fullName evidence="4">Myb-like domain-containing protein</fullName>
    </recommendedName>
</protein>
<keyword evidence="3" id="KW-1185">Reference proteome</keyword>
<dbReference type="Gramene" id="OB03G47320.1">
    <property type="protein sequence ID" value="OB03G47320.1"/>
    <property type="gene ID" value="OB03G47320"/>
</dbReference>
<organism evidence="2">
    <name type="scientific">Oryza brachyantha</name>
    <name type="common">malo sina</name>
    <dbReference type="NCBI Taxonomy" id="4533"/>
    <lineage>
        <taxon>Eukaryota</taxon>
        <taxon>Viridiplantae</taxon>
        <taxon>Streptophyta</taxon>
        <taxon>Embryophyta</taxon>
        <taxon>Tracheophyta</taxon>
        <taxon>Spermatophyta</taxon>
        <taxon>Magnoliopsida</taxon>
        <taxon>Liliopsida</taxon>
        <taxon>Poales</taxon>
        <taxon>Poaceae</taxon>
        <taxon>BOP clade</taxon>
        <taxon>Oryzoideae</taxon>
        <taxon>Oryzeae</taxon>
        <taxon>Oryzinae</taxon>
        <taxon>Oryza</taxon>
    </lineage>
</organism>
<dbReference type="HOGENOM" id="CLU_060837_4_1_1"/>
<dbReference type="Gene3D" id="1.10.10.60">
    <property type="entry name" value="Homeodomain-like"/>
    <property type="match status" value="1"/>
</dbReference>
<dbReference type="OMA" id="HSQKYFL"/>
<sequence length="246" mass="27276">MGDQHLPCSGGVAPPSARQQAMLIEMLVMRRHGMHGQRSVFWDTIAAAVFGGSTTAAQVQRRYEEIAAEVRRAVEEPGVQTPSKWDSGEHVAAAAAAATLPAAAGSDRAIVLPPPPSFIDGAKATFVKTRQGQKRKAETWTDDEHEYLRHFPILHIRSFLLISLRSNVQQFLAGIEKIGRGDWIRMSKEYVPSKTPAQIASHNQKYTIRKAKPHKDRKRRSIHDTPPRRRRAADEEQAPVGDGSSH</sequence>
<dbReference type="EnsemblPlants" id="OB03G47320.1">
    <property type="protein sequence ID" value="OB03G47320.1"/>
    <property type="gene ID" value="OB03G47320"/>
</dbReference>
<feature type="region of interest" description="Disordered" evidence="1">
    <location>
        <begin position="205"/>
        <end position="246"/>
    </location>
</feature>
<evidence type="ECO:0000256" key="1">
    <source>
        <dbReference type="SAM" id="MobiDB-lite"/>
    </source>
</evidence>
<dbReference type="SUPFAM" id="SSF46689">
    <property type="entry name" value="Homeodomain-like"/>
    <property type="match status" value="1"/>
</dbReference>
<evidence type="ECO:0000313" key="3">
    <source>
        <dbReference type="Proteomes" id="UP000006038"/>
    </source>
</evidence>
<dbReference type="InterPro" id="IPR009057">
    <property type="entry name" value="Homeodomain-like_sf"/>
</dbReference>
<evidence type="ECO:0008006" key="4">
    <source>
        <dbReference type="Google" id="ProtNLM"/>
    </source>
</evidence>
<dbReference type="STRING" id="4533.J3LUK6"/>
<proteinExistence type="predicted"/>
<dbReference type="Proteomes" id="UP000006038">
    <property type="component" value="Chromosome 3"/>
</dbReference>
<evidence type="ECO:0000313" key="2">
    <source>
        <dbReference type="EnsemblPlants" id="OB03G47320.1"/>
    </source>
</evidence>
<accession>J3LUK6</accession>
<feature type="compositionally biased region" description="Basic residues" evidence="1">
    <location>
        <begin position="207"/>
        <end position="221"/>
    </location>
</feature>
<reference evidence="2" key="1">
    <citation type="journal article" date="2013" name="Nat. Commun.">
        <title>Whole-genome sequencing of Oryza brachyantha reveals mechanisms underlying Oryza genome evolution.</title>
        <authorList>
            <person name="Chen J."/>
            <person name="Huang Q."/>
            <person name="Gao D."/>
            <person name="Wang J."/>
            <person name="Lang Y."/>
            <person name="Liu T."/>
            <person name="Li B."/>
            <person name="Bai Z."/>
            <person name="Luis Goicoechea J."/>
            <person name="Liang C."/>
            <person name="Chen C."/>
            <person name="Zhang W."/>
            <person name="Sun S."/>
            <person name="Liao Y."/>
            <person name="Zhang X."/>
            <person name="Yang L."/>
            <person name="Song C."/>
            <person name="Wang M."/>
            <person name="Shi J."/>
            <person name="Liu G."/>
            <person name="Liu J."/>
            <person name="Zhou H."/>
            <person name="Zhou W."/>
            <person name="Yu Q."/>
            <person name="An N."/>
            <person name="Chen Y."/>
            <person name="Cai Q."/>
            <person name="Wang B."/>
            <person name="Liu B."/>
            <person name="Min J."/>
            <person name="Huang Y."/>
            <person name="Wu H."/>
            <person name="Li Z."/>
            <person name="Zhang Y."/>
            <person name="Yin Y."/>
            <person name="Song W."/>
            <person name="Jiang J."/>
            <person name="Jackson S.A."/>
            <person name="Wing R.A."/>
            <person name="Wang J."/>
            <person name="Chen M."/>
        </authorList>
    </citation>
    <scope>NUCLEOTIDE SEQUENCE [LARGE SCALE GENOMIC DNA]</scope>
    <source>
        <strain evidence="2">cv. IRGC 101232</strain>
    </source>
</reference>
<dbReference type="AlphaFoldDB" id="J3LUK6"/>
<reference evidence="2" key="2">
    <citation type="submission" date="2013-04" db="UniProtKB">
        <authorList>
            <consortium name="EnsemblPlants"/>
        </authorList>
    </citation>
    <scope>IDENTIFICATION</scope>
</reference>
<dbReference type="PANTHER" id="PTHR44042:SF62">
    <property type="entry name" value="OS02G0511200 PROTEIN"/>
    <property type="match status" value="1"/>
</dbReference>
<dbReference type="eggNOG" id="KOG0724">
    <property type="taxonomic scope" value="Eukaryota"/>
</dbReference>
<name>J3LUK6_ORYBR</name>
<dbReference type="PANTHER" id="PTHR44042">
    <property type="entry name" value="DUPLICATED HOMEODOMAIN-LIKE SUPERFAMILY PROTEIN-RELATED"/>
    <property type="match status" value="1"/>
</dbReference>